<evidence type="ECO:0000256" key="2">
    <source>
        <dbReference type="SAM" id="SignalP"/>
    </source>
</evidence>
<keyword evidence="4" id="KW-1185">Reference proteome</keyword>
<reference evidence="4" key="1">
    <citation type="journal article" date="2011" name="Proc. Natl. Acad. Sci. U.S.A.">
        <title>Obligate biotrophy features unraveled by the genomic analysis of rust fungi.</title>
        <authorList>
            <person name="Duplessis S."/>
            <person name="Cuomo C.A."/>
            <person name="Lin Y.-C."/>
            <person name="Aerts A."/>
            <person name="Tisserant E."/>
            <person name="Veneault-Fourrey C."/>
            <person name="Joly D.L."/>
            <person name="Hacquard S."/>
            <person name="Amselem J."/>
            <person name="Cantarel B.L."/>
            <person name="Chiu R."/>
            <person name="Coutinho P.M."/>
            <person name="Feau N."/>
            <person name="Field M."/>
            <person name="Frey P."/>
            <person name="Gelhaye E."/>
            <person name="Goldberg J."/>
            <person name="Grabherr M.G."/>
            <person name="Kodira C.D."/>
            <person name="Kohler A."/>
            <person name="Kuees U."/>
            <person name="Lindquist E.A."/>
            <person name="Lucas S.M."/>
            <person name="Mago R."/>
            <person name="Mauceli E."/>
            <person name="Morin E."/>
            <person name="Murat C."/>
            <person name="Pangilinan J.L."/>
            <person name="Park R."/>
            <person name="Pearson M."/>
            <person name="Quesneville H."/>
            <person name="Rouhier N."/>
            <person name="Sakthikumar S."/>
            <person name="Salamov A.A."/>
            <person name="Schmutz J."/>
            <person name="Selles B."/>
            <person name="Shapiro H."/>
            <person name="Tanguay P."/>
            <person name="Tuskan G.A."/>
            <person name="Henrissat B."/>
            <person name="Van de Peer Y."/>
            <person name="Rouze P."/>
            <person name="Ellis J.G."/>
            <person name="Dodds P.N."/>
            <person name="Schein J.E."/>
            <person name="Zhong S."/>
            <person name="Hamelin R.C."/>
            <person name="Grigoriev I.V."/>
            <person name="Szabo L.J."/>
            <person name="Martin F."/>
        </authorList>
    </citation>
    <scope>NUCLEOTIDE SEQUENCE [LARGE SCALE GENOMIC DNA]</scope>
    <source>
        <strain evidence="4">98AG31 / pathotype 3-4-7</strain>
    </source>
</reference>
<dbReference type="HOGENOM" id="CLU_1428309_0_0_1"/>
<protein>
    <submittedName>
        <fullName evidence="3">Uncharacterized protein</fullName>
    </submittedName>
</protein>
<feature type="signal peptide" evidence="2">
    <location>
        <begin position="1"/>
        <end position="17"/>
    </location>
</feature>
<feature type="chain" id="PRO_5003321925" evidence="2">
    <location>
        <begin position="18"/>
        <end position="190"/>
    </location>
</feature>
<accession>F4S1H9</accession>
<organism evidence="4">
    <name type="scientific">Melampsora larici-populina (strain 98AG31 / pathotype 3-4-7)</name>
    <name type="common">Poplar leaf rust fungus</name>
    <dbReference type="NCBI Taxonomy" id="747676"/>
    <lineage>
        <taxon>Eukaryota</taxon>
        <taxon>Fungi</taxon>
        <taxon>Dikarya</taxon>
        <taxon>Basidiomycota</taxon>
        <taxon>Pucciniomycotina</taxon>
        <taxon>Pucciniomycetes</taxon>
        <taxon>Pucciniales</taxon>
        <taxon>Melampsoraceae</taxon>
        <taxon>Melampsora</taxon>
    </lineage>
</organism>
<dbReference type="InParanoid" id="F4S1H9"/>
<sequence length="190" mass="20299">MGMTILWYHALTTRLWKLLVNPGPQSPEPSRGQTASNVLTQHYRNFLDDDLISPPPTPKDPADNIPEVLPSANPANGSLAPIAADDLGISPLLDDHHLAATTRVSKTLKRKPAKGLAGLTPEELALDASLDDDALPTTAATARDIGDSSRPTQRKAAKRVSAVKRVAGLTPEEMALDDSSEDDTVCHSRT</sequence>
<dbReference type="Proteomes" id="UP000001072">
    <property type="component" value="Unassembled WGS sequence"/>
</dbReference>
<dbReference type="RefSeq" id="XP_007415228.1">
    <property type="nucleotide sequence ID" value="XM_007415166.1"/>
</dbReference>
<dbReference type="GeneID" id="18930755"/>
<gene>
    <name evidence="3" type="ORF">MELLADRAFT_67021</name>
</gene>
<keyword evidence="2" id="KW-0732">Signal</keyword>
<evidence type="ECO:0000313" key="4">
    <source>
        <dbReference type="Proteomes" id="UP000001072"/>
    </source>
</evidence>
<feature type="compositionally biased region" description="Acidic residues" evidence="1">
    <location>
        <begin position="174"/>
        <end position="183"/>
    </location>
</feature>
<proteinExistence type="predicted"/>
<feature type="region of interest" description="Disordered" evidence="1">
    <location>
        <begin position="140"/>
        <end position="190"/>
    </location>
</feature>
<dbReference type="EMBL" id="GL883138">
    <property type="protein sequence ID" value="EGG01378.1"/>
    <property type="molecule type" value="Genomic_DNA"/>
</dbReference>
<feature type="compositionally biased region" description="Basic residues" evidence="1">
    <location>
        <begin position="152"/>
        <end position="162"/>
    </location>
</feature>
<dbReference type="KEGG" id="mlr:MELLADRAFT_67021"/>
<evidence type="ECO:0000256" key="1">
    <source>
        <dbReference type="SAM" id="MobiDB-lite"/>
    </source>
</evidence>
<name>F4S1H9_MELLP</name>
<dbReference type="VEuPathDB" id="FungiDB:MELLADRAFT_67021"/>
<evidence type="ECO:0000313" key="3">
    <source>
        <dbReference type="EMBL" id="EGG01378.1"/>
    </source>
</evidence>
<dbReference type="AlphaFoldDB" id="F4S1H9"/>